<reference evidence="2 3" key="1">
    <citation type="submission" date="2014-02" db="EMBL/GenBank/DDBJ databases">
        <title>The small core and large imbalanced accessory genome model reveals a collaborative survival strategy of Sorangium cellulosum strains in nature.</title>
        <authorList>
            <person name="Han K."/>
            <person name="Peng R."/>
            <person name="Blom J."/>
            <person name="Li Y.-Z."/>
        </authorList>
    </citation>
    <scope>NUCLEOTIDE SEQUENCE [LARGE SCALE GENOMIC DNA]</scope>
    <source>
        <strain evidence="2 3">So0011-07</strain>
    </source>
</reference>
<gene>
    <name evidence="2" type="ORF">BE17_50390</name>
</gene>
<comment type="caution">
    <text evidence="2">The sequence shown here is derived from an EMBL/GenBank/DDBJ whole genome shotgun (WGS) entry which is preliminary data.</text>
</comment>
<feature type="non-terminal residue" evidence="2">
    <location>
        <position position="192"/>
    </location>
</feature>
<keyword evidence="1" id="KW-0732">Signal</keyword>
<dbReference type="EMBL" id="JEMB01000703">
    <property type="protein sequence ID" value="KYF94763.1"/>
    <property type="molecule type" value="Genomic_DNA"/>
</dbReference>
<protein>
    <recommendedName>
        <fullName evidence="4">Lipoprotein</fullName>
    </recommendedName>
</protein>
<feature type="chain" id="PRO_5007569173" description="Lipoprotein" evidence="1">
    <location>
        <begin position="33"/>
        <end position="192"/>
    </location>
</feature>
<sequence>MTRFPLTWPSPRCSLVALMTVFVASCASSTPAPTGAKSATGERDTAIVHEPCDKDSAAAEKVDVNGDRMPDIIHVKKDGREVCRVVDLNLDGAIDAFIYYDAKGAERRRESDFDRDGRADEIAHLERGVVVLKERETNFDDKLDTWDYYEGARLVRRERDSDGDQVIDQWWQFNNPNDAKCAVVTTDQNADG</sequence>
<evidence type="ECO:0000313" key="2">
    <source>
        <dbReference type="EMBL" id="KYF94763.1"/>
    </source>
</evidence>
<name>A0A150SQN2_SORCE</name>
<dbReference type="Proteomes" id="UP000075635">
    <property type="component" value="Unassembled WGS sequence"/>
</dbReference>
<evidence type="ECO:0000256" key="1">
    <source>
        <dbReference type="SAM" id="SignalP"/>
    </source>
</evidence>
<accession>A0A150SQN2</accession>
<feature type="signal peptide" evidence="1">
    <location>
        <begin position="1"/>
        <end position="32"/>
    </location>
</feature>
<evidence type="ECO:0008006" key="4">
    <source>
        <dbReference type="Google" id="ProtNLM"/>
    </source>
</evidence>
<dbReference type="PROSITE" id="PS51257">
    <property type="entry name" value="PROKAR_LIPOPROTEIN"/>
    <property type="match status" value="1"/>
</dbReference>
<dbReference type="AlphaFoldDB" id="A0A150SQN2"/>
<organism evidence="2 3">
    <name type="scientific">Sorangium cellulosum</name>
    <name type="common">Polyangium cellulosum</name>
    <dbReference type="NCBI Taxonomy" id="56"/>
    <lineage>
        <taxon>Bacteria</taxon>
        <taxon>Pseudomonadati</taxon>
        <taxon>Myxococcota</taxon>
        <taxon>Polyangia</taxon>
        <taxon>Polyangiales</taxon>
        <taxon>Polyangiaceae</taxon>
        <taxon>Sorangium</taxon>
    </lineage>
</organism>
<proteinExistence type="predicted"/>
<evidence type="ECO:0000313" key="3">
    <source>
        <dbReference type="Proteomes" id="UP000075635"/>
    </source>
</evidence>